<evidence type="ECO:0000313" key="12">
    <source>
        <dbReference type="Proteomes" id="UP000191931"/>
    </source>
</evidence>
<dbReference type="SUPFAM" id="SSF158544">
    <property type="entry name" value="GspK insert domain-like"/>
    <property type="match status" value="1"/>
</dbReference>
<gene>
    <name evidence="11" type="primary">gspK</name>
    <name evidence="11" type="ORF">MTBBW1_970016</name>
</gene>
<dbReference type="RefSeq" id="WP_080803524.1">
    <property type="nucleotide sequence ID" value="NZ_LT828544.1"/>
</dbReference>
<evidence type="ECO:0000256" key="6">
    <source>
        <dbReference type="ARBA" id="ARBA00022692"/>
    </source>
</evidence>
<comment type="similarity">
    <text evidence="2">Belongs to the GSP K family.</text>
</comment>
<dbReference type="AlphaFoldDB" id="A0A1W1HLB9"/>
<evidence type="ECO:0000313" key="11">
    <source>
        <dbReference type="EMBL" id="SLM33236.1"/>
    </source>
</evidence>
<evidence type="ECO:0000256" key="4">
    <source>
        <dbReference type="ARBA" id="ARBA00022475"/>
    </source>
</evidence>
<keyword evidence="5" id="KW-0997">Cell inner membrane</keyword>
<dbReference type="GO" id="GO:0005886">
    <property type="term" value="C:plasma membrane"/>
    <property type="evidence" value="ECO:0007669"/>
    <property type="project" value="UniProtKB-SubCell"/>
</dbReference>
<dbReference type="Gene3D" id="1.10.40.60">
    <property type="entry name" value="EpsJ-like"/>
    <property type="match status" value="1"/>
</dbReference>
<keyword evidence="3" id="KW-0813">Transport</keyword>
<proteinExistence type="inferred from homology"/>
<evidence type="ECO:0000256" key="7">
    <source>
        <dbReference type="ARBA" id="ARBA00022927"/>
    </source>
</evidence>
<keyword evidence="7" id="KW-0653">Protein transport</keyword>
<dbReference type="PIRSF" id="PIRSF002786">
    <property type="entry name" value="XcpX"/>
    <property type="match status" value="1"/>
</dbReference>
<dbReference type="EMBL" id="FWEV01000344">
    <property type="protein sequence ID" value="SLM33236.1"/>
    <property type="molecule type" value="Genomic_DNA"/>
</dbReference>
<name>A0A1W1HLB9_9BACT</name>
<dbReference type="GO" id="GO:0009306">
    <property type="term" value="P:protein secretion"/>
    <property type="evidence" value="ECO:0007669"/>
    <property type="project" value="InterPro"/>
</dbReference>
<dbReference type="OrthoDB" id="5398238at2"/>
<comment type="subcellular location">
    <subcellularLocation>
        <location evidence="1">Cell inner membrane</location>
    </subcellularLocation>
</comment>
<dbReference type="Pfam" id="PF21687">
    <property type="entry name" value="T2SSK_1st"/>
    <property type="match status" value="1"/>
</dbReference>
<protein>
    <submittedName>
        <fullName evidence="11">GspK1</fullName>
    </submittedName>
</protein>
<dbReference type="InterPro" id="IPR005628">
    <property type="entry name" value="GspK"/>
</dbReference>
<evidence type="ECO:0000256" key="8">
    <source>
        <dbReference type="ARBA" id="ARBA00022989"/>
    </source>
</evidence>
<evidence type="ECO:0000256" key="5">
    <source>
        <dbReference type="ARBA" id="ARBA00022519"/>
    </source>
</evidence>
<dbReference type="STRING" id="1246637.MTBBW1_970016"/>
<keyword evidence="9" id="KW-0472">Membrane</keyword>
<keyword evidence="8" id="KW-1133">Transmembrane helix</keyword>
<dbReference type="InterPro" id="IPR038072">
    <property type="entry name" value="GspK_central_sf"/>
</dbReference>
<evidence type="ECO:0000256" key="9">
    <source>
        <dbReference type="ARBA" id="ARBA00023136"/>
    </source>
</evidence>
<keyword evidence="6" id="KW-0812">Transmembrane</keyword>
<evidence type="ECO:0000256" key="1">
    <source>
        <dbReference type="ARBA" id="ARBA00004533"/>
    </source>
</evidence>
<dbReference type="Proteomes" id="UP000191931">
    <property type="component" value="Unassembled WGS sequence"/>
</dbReference>
<dbReference type="PANTHER" id="PTHR38831">
    <property type="entry name" value="TYPE II SECRETION SYSTEM PROTEIN K"/>
    <property type="match status" value="1"/>
</dbReference>
<sequence length="385" mass="43021">MNNIKRKSQKGMALLVTLAIIAVLTTAALEVAKKTGRSAIKSRKSADMLVAREIAFSGIELAKMLLIRDAEQGDTDSLQEIWADQEKMAMAPHILGLAPESLELTISDELGKIQINALLHEFPGHEANEVQIALWERFLNLIISSDKSLDIRDSAEIINSIKDWLDSGDDDAISGLSGAESSWYASLDPPVLCPNSPMNRVEELFMIKGIPLDLLQSGAGKNPIFPILHVDSEKNTNFTNNPNELQISDYFTVYGMDRTEKGRVRYSWPGRININTADELILAAILPEGMEDQAGELAEFRTQKGEDGIFFVNSLDREWYKEVIELSEKEKKAFDNLIRYDSFLFKVEASAHFNDSTSVLTAIIRREKNKSGKWGCITLQLLETK</sequence>
<feature type="domain" description="T2SS protein K first SAM-like" evidence="10">
    <location>
        <begin position="112"/>
        <end position="216"/>
    </location>
</feature>
<accession>A0A1W1HLB9</accession>
<keyword evidence="4" id="KW-1003">Cell membrane</keyword>
<keyword evidence="12" id="KW-1185">Reference proteome</keyword>
<evidence type="ECO:0000259" key="10">
    <source>
        <dbReference type="Pfam" id="PF21687"/>
    </source>
</evidence>
<evidence type="ECO:0000256" key="2">
    <source>
        <dbReference type="ARBA" id="ARBA00007246"/>
    </source>
</evidence>
<evidence type="ECO:0000256" key="3">
    <source>
        <dbReference type="ARBA" id="ARBA00022448"/>
    </source>
</evidence>
<dbReference type="InterPro" id="IPR049031">
    <property type="entry name" value="T2SSK_SAM-like_1st"/>
</dbReference>
<reference evidence="11 12" key="1">
    <citation type="submission" date="2017-03" db="EMBL/GenBank/DDBJ databases">
        <authorList>
            <person name="Afonso C.L."/>
            <person name="Miller P.J."/>
            <person name="Scott M.A."/>
            <person name="Spackman E."/>
            <person name="Goraichik I."/>
            <person name="Dimitrov K.M."/>
            <person name="Suarez D.L."/>
            <person name="Swayne D.E."/>
        </authorList>
    </citation>
    <scope>NUCLEOTIDE SEQUENCE [LARGE SCALE GENOMIC DNA]</scope>
    <source>
        <strain evidence="11">PRJEB14757</strain>
    </source>
</reference>
<dbReference type="PANTHER" id="PTHR38831:SF1">
    <property type="entry name" value="TYPE II SECRETION SYSTEM PROTEIN K-RELATED"/>
    <property type="match status" value="1"/>
</dbReference>
<organism evidence="11 12">
    <name type="scientific">Desulfamplus magnetovallimortis</name>
    <dbReference type="NCBI Taxonomy" id="1246637"/>
    <lineage>
        <taxon>Bacteria</taxon>
        <taxon>Pseudomonadati</taxon>
        <taxon>Thermodesulfobacteriota</taxon>
        <taxon>Desulfobacteria</taxon>
        <taxon>Desulfobacterales</taxon>
        <taxon>Desulfobacteraceae</taxon>
        <taxon>Desulfamplus</taxon>
    </lineage>
</organism>